<evidence type="ECO:0000313" key="4">
    <source>
        <dbReference type="Proteomes" id="UP000183385"/>
    </source>
</evidence>
<evidence type="ECO:0000313" key="3">
    <source>
        <dbReference type="EMBL" id="SFB81283.1"/>
    </source>
</evidence>
<dbReference type="CDD" id="cd00761">
    <property type="entry name" value="Glyco_tranf_GTA_type"/>
    <property type="match status" value="1"/>
</dbReference>
<keyword evidence="1" id="KW-0472">Membrane</keyword>
<dbReference type="SUPFAM" id="SSF53448">
    <property type="entry name" value="Nucleotide-diphospho-sugar transferases"/>
    <property type="match status" value="1"/>
</dbReference>
<dbReference type="Proteomes" id="UP000183385">
    <property type="component" value="Unassembled WGS sequence"/>
</dbReference>
<dbReference type="Gene3D" id="3.90.550.10">
    <property type="entry name" value="Spore Coat Polysaccharide Biosynthesis Protein SpsA, Chain A"/>
    <property type="match status" value="1"/>
</dbReference>
<evidence type="ECO:0000259" key="2">
    <source>
        <dbReference type="Pfam" id="PF00535"/>
    </source>
</evidence>
<sequence>MPKSCVVMTFHGERTLGHWSLSGFERLRRHAESFGHEVQLLAVLDHADPLTLRVVREHPAVRSTDRIIEVGLGDPGLARNAGISEADGELIGILDGDDYCSANWITAALSVIAAQPGEVVVHTDYLLTFGESWELSRQSDQLSGEGSLDTCFKHHLWASTVFASRELFLRCPYREANMARTGFGYEDWDWSLAALAAGACHTTAPQTALFYRRKPAGSRQNTGLRQQVIVRPGPFFADGLWK</sequence>
<accession>A0AAQ1KD92</accession>
<dbReference type="GO" id="GO:0016740">
    <property type="term" value="F:transferase activity"/>
    <property type="evidence" value="ECO:0007669"/>
    <property type="project" value="UniProtKB-KW"/>
</dbReference>
<name>A0AAQ1KD92_9PSED</name>
<dbReference type="EMBL" id="FOLS01000001">
    <property type="protein sequence ID" value="SFB81283.1"/>
    <property type="molecule type" value="Genomic_DNA"/>
</dbReference>
<reference evidence="3 4" key="1">
    <citation type="submission" date="2016-10" db="EMBL/GenBank/DDBJ databases">
        <authorList>
            <person name="Varghese N."/>
            <person name="Submissions S."/>
        </authorList>
    </citation>
    <scope>NUCLEOTIDE SEQUENCE [LARGE SCALE GENOMIC DNA]</scope>
    <source>
        <strain evidence="3 4">LMG 18378</strain>
    </source>
</reference>
<feature type="domain" description="Glycosyltransferase 2-like" evidence="2">
    <location>
        <begin position="74"/>
        <end position="121"/>
    </location>
</feature>
<keyword evidence="1" id="KW-1003">Cell membrane</keyword>
<dbReference type="InterPro" id="IPR029044">
    <property type="entry name" value="Nucleotide-diphossugar_trans"/>
</dbReference>
<dbReference type="RefSeq" id="WP_074976194.1">
    <property type="nucleotide sequence ID" value="NZ_BGPP01000015.1"/>
</dbReference>
<dbReference type="PANTHER" id="PTHR43685">
    <property type="entry name" value="GLYCOSYLTRANSFERASE"/>
    <property type="match status" value="1"/>
</dbReference>
<dbReference type="InterPro" id="IPR050834">
    <property type="entry name" value="Glycosyltransf_2"/>
</dbReference>
<dbReference type="InterPro" id="IPR001173">
    <property type="entry name" value="Glyco_trans_2-like"/>
</dbReference>
<keyword evidence="3" id="KW-0808">Transferase</keyword>
<gene>
    <name evidence="3" type="ORF">SAMN05216577_10123</name>
</gene>
<organism evidence="3 4">
    <name type="scientific">Pseudomonas citronellolis</name>
    <dbReference type="NCBI Taxonomy" id="53408"/>
    <lineage>
        <taxon>Bacteria</taxon>
        <taxon>Pseudomonadati</taxon>
        <taxon>Pseudomonadota</taxon>
        <taxon>Gammaproteobacteria</taxon>
        <taxon>Pseudomonadales</taxon>
        <taxon>Pseudomonadaceae</taxon>
        <taxon>Pseudomonas</taxon>
    </lineage>
</organism>
<dbReference type="PANTHER" id="PTHR43685:SF2">
    <property type="entry name" value="GLYCOSYLTRANSFERASE 2-LIKE DOMAIN-CONTAINING PROTEIN"/>
    <property type="match status" value="1"/>
</dbReference>
<dbReference type="AlphaFoldDB" id="A0AAQ1KD92"/>
<dbReference type="Pfam" id="PF00535">
    <property type="entry name" value="Glycos_transf_2"/>
    <property type="match status" value="1"/>
</dbReference>
<evidence type="ECO:0000256" key="1">
    <source>
        <dbReference type="ARBA" id="ARBA00022519"/>
    </source>
</evidence>
<protein>
    <submittedName>
        <fullName evidence="3">Glycosyl transferase family 2</fullName>
    </submittedName>
</protein>
<proteinExistence type="predicted"/>
<comment type="caution">
    <text evidence="3">The sequence shown here is derived from an EMBL/GenBank/DDBJ whole genome shotgun (WGS) entry which is preliminary data.</text>
</comment>
<keyword evidence="4" id="KW-1185">Reference proteome</keyword>
<keyword evidence="1" id="KW-0997">Cell inner membrane</keyword>